<reference evidence="3 4" key="1">
    <citation type="journal article" date="2019" name="Emerg. Microbes Infect.">
        <title>Comprehensive subspecies identification of 175 nontuberculous mycobacteria species based on 7547 genomic profiles.</title>
        <authorList>
            <person name="Matsumoto Y."/>
            <person name="Kinjo T."/>
            <person name="Motooka D."/>
            <person name="Nabeya D."/>
            <person name="Jung N."/>
            <person name="Uechi K."/>
            <person name="Horii T."/>
            <person name="Iida T."/>
            <person name="Fujita J."/>
            <person name="Nakamura S."/>
        </authorList>
    </citation>
    <scope>NUCLEOTIDE SEQUENCE [LARGE SCALE GENOMIC DNA]</scope>
    <source>
        <strain evidence="3 4">JCM 6367</strain>
    </source>
</reference>
<evidence type="ECO:0000313" key="4">
    <source>
        <dbReference type="Proteomes" id="UP000466554"/>
    </source>
</evidence>
<keyword evidence="2" id="KW-0472">Membrane</keyword>
<keyword evidence="2" id="KW-1133">Transmembrane helix</keyword>
<feature type="transmembrane region" description="Helical" evidence="2">
    <location>
        <begin position="466"/>
        <end position="484"/>
    </location>
</feature>
<keyword evidence="2" id="KW-0812">Transmembrane</keyword>
<dbReference type="RefSeq" id="WP_104862911.1">
    <property type="nucleotide sequence ID" value="NZ_AP022598.1"/>
</dbReference>
<name>A0A7I7TVZ6_MYCPF</name>
<dbReference type="Proteomes" id="UP000466554">
    <property type="component" value="Chromosome"/>
</dbReference>
<feature type="transmembrane region" description="Helical" evidence="2">
    <location>
        <begin position="27"/>
        <end position="44"/>
    </location>
</feature>
<sequence length="509" mass="52308">MQLVAAHWVYLAGVVSLIGFMIARKSVLVPAIIATFLTTWVYSGDVLDGIGSVFSASAVALTEFLNIFLVLAAVMAMIGAMKTVGAEQRMIAPLARLMTNGVVSYFVLIVVTYLLSMVLWPTPALALIAPFLLPAAIRAGLPPLAAAMAIAIAGQGMALASDYVIGVAPGLSASGAGIPADMIADRALILSWVVGAVAITITFLLYVKGGAVQRIRRMLPYQRAVVARIEDVPVAVGSALVTKRLPPVPPVAGAGGDGPGEGEGQDGDTDVPSEGFRTRLFAVAVPAAFGVLVCYMLLGKVTDWVPAVESGHGAALVGGLALVLTVALTLITRGRDGVEQVGSHFVDGLVFAFRAMGAVIPVAGFVLIGISDFAGRIMLLPEDADPPSFLFDIILSGGRFIPDNPVLIMFAMLVAGMLIGLDGSGWTGLPFTGGLADALAGANTEHTATFAAIAQNAAGWTGGGTLIIWSSLIAVAGFTGVPVTTLARRLFVPVVTGLLLSVVVAAVLW</sequence>
<dbReference type="EMBL" id="AP022598">
    <property type="protein sequence ID" value="BBY73332.1"/>
    <property type="molecule type" value="Genomic_DNA"/>
</dbReference>
<organism evidence="3 4">
    <name type="scientific">Mycolicibacterium parafortuitum</name>
    <name type="common">Mycobacterium parafortuitum</name>
    <dbReference type="NCBI Taxonomy" id="39692"/>
    <lineage>
        <taxon>Bacteria</taxon>
        <taxon>Bacillati</taxon>
        <taxon>Actinomycetota</taxon>
        <taxon>Actinomycetes</taxon>
        <taxon>Mycobacteriales</taxon>
        <taxon>Mycobacteriaceae</taxon>
        <taxon>Mycolicibacterium</taxon>
    </lineage>
</organism>
<evidence type="ECO:0000256" key="1">
    <source>
        <dbReference type="SAM" id="MobiDB-lite"/>
    </source>
</evidence>
<feature type="transmembrane region" description="Helical" evidence="2">
    <location>
        <begin position="490"/>
        <end position="508"/>
    </location>
</feature>
<gene>
    <name evidence="3" type="ORF">MPRF_02310</name>
</gene>
<evidence type="ECO:0000256" key="2">
    <source>
        <dbReference type="SAM" id="Phobius"/>
    </source>
</evidence>
<feature type="transmembrane region" description="Helical" evidence="2">
    <location>
        <begin position="187"/>
        <end position="207"/>
    </location>
</feature>
<feature type="transmembrane region" description="Helical" evidence="2">
    <location>
        <begin position="6"/>
        <end position="22"/>
    </location>
</feature>
<feature type="transmembrane region" description="Helical" evidence="2">
    <location>
        <begin position="97"/>
        <end position="114"/>
    </location>
</feature>
<feature type="transmembrane region" description="Helical" evidence="2">
    <location>
        <begin position="144"/>
        <end position="167"/>
    </location>
</feature>
<feature type="region of interest" description="Disordered" evidence="1">
    <location>
        <begin position="247"/>
        <end position="270"/>
    </location>
</feature>
<feature type="transmembrane region" description="Helical" evidence="2">
    <location>
        <begin position="405"/>
        <end position="421"/>
    </location>
</feature>
<dbReference type="AlphaFoldDB" id="A0A7I7TVZ6"/>
<feature type="transmembrane region" description="Helical" evidence="2">
    <location>
        <begin position="351"/>
        <end position="370"/>
    </location>
</feature>
<protein>
    <submittedName>
        <fullName evidence="3">Membrane protein</fullName>
    </submittedName>
</protein>
<evidence type="ECO:0000313" key="3">
    <source>
        <dbReference type="EMBL" id="BBY73332.1"/>
    </source>
</evidence>
<proteinExistence type="predicted"/>
<accession>A0A7I7TVZ6</accession>
<feature type="transmembrane region" description="Helical" evidence="2">
    <location>
        <begin position="280"/>
        <end position="298"/>
    </location>
</feature>
<feature type="transmembrane region" description="Helical" evidence="2">
    <location>
        <begin position="310"/>
        <end position="331"/>
    </location>
</feature>
<feature type="transmembrane region" description="Helical" evidence="2">
    <location>
        <begin position="64"/>
        <end position="85"/>
    </location>
</feature>
<feature type="compositionally biased region" description="Gly residues" evidence="1">
    <location>
        <begin position="253"/>
        <end position="262"/>
    </location>
</feature>